<proteinExistence type="predicted"/>
<keyword evidence="3" id="KW-0472">Membrane</keyword>
<organism evidence="5 6">
    <name type="scientific">Bradyrhizobium canariense</name>
    <dbReference type="NCBI Taxonomy" id="255045"/>
    <lineage>
        <taxon>Bacteria</taxon>
        <taxon>Pseudomonadati</taxon>
        <taxon>Pseudomonadota</taxon>
        <taxon>Alphaproteobacteria</taxon>
        <taxon>Hyphomicrobiales</taxon>
        <taxon>Nitrobacteraceae</taxon>
        <taxon>Bradyrhizobium</taxon>
    </lineage>
</organism>
<dbReference type="InterPro" id="IPR020846">
    <property type="entry name" value="MFS_dom"/>
</dbReference>
<evidence type="ECO:0000256" key="2">
    <source>
        <dbReference type="ARBA" id="ARBA00022989"/>
    </source>
</evidence>
<keyword evidence="1" id="KW-0812">Transmembrane</keyword>
<name>A0ABX3WTM5_9BRAD</name>
<reference evidence="5 6" key="1">
    <citation type="submission" date="2017-03" db="EMBL/GenBank/DDBJ databases">
        <title>Whole genome sequences of fourteen strains of Bradyrhizobium canariense and one strain of Bradyrhizobium japonicum isolated from Lupinus (Papilionoideae: Genisteae) species in Algeria.</title>
        <authorList>
            <person name="Crovadore J."/>
            <person name="Chekireb D."/>
            <person name="Brachmann A."/>
            <person name="Chablais R."/>
            <person name="Cochard B."/>
            <person name="Lefort F."/>
        </authorList>
    </citation>
    <scope>NUCLEOTIDE SEQUENCE [LARGE SCALE GENOMIC DNA]</scope>
    <source>
        <strain evidence="5 6">UBMAN05</strain>
    </source>
</reference>
<dbReference type="Gene3D" id="1.20.1250.20">
    <property type="entry name" value="MFS general substrate transporter like domains"/>
    <property type="match status" value="1"/>
</dbReference>
<dbReference type="PROSITE" id="PS50850">
    <property type="entry name" value="MFS"/>
    <property type="match status" value="1"/>
</dbReference>
<dbReference type="EMBL" id="NAFK01000177">
    <property type="protein sequence ID" value="OSJ21045.1"/>
    <property type="molecule type" value="Genomic_DNA"/>
</dbReference>
<dbReference type="InterPro" id="IPR036259">
    <property type="entry name" value="MFS_trans_sf"/>
</dbReference>
<evidence type="ECO:0000313" key="6">
    <source>
        <dbReference type="Proteomes" id="UP000193884"/>
    </source>
</evidence>
<sequence>MAPRRLIVGRSLQSLGEGLILPDGLSVHEQRLPTDKRVRAVSIWSGATAVASGVAPAVADVACG</sequence>
<dbReference type="Proteomes" id="UP000193884">
    <property type="component" value="Unassembled WGS sequence"/>
</dbReference>
<dbReference type="SUPFAM" id="SSF103473">
    <property type="entry name" value="MFS general substrate transporter"/>
    <property type="match status" value="1"/>
</dbReference>
<comment type="caution">
    <text evidence="5">The sequence shown here is derived from an EMBL/GenBank/DDBJ whole genome shotgun (WGS) entry which is preliminary data.</text>
</comment>
<evidence type="ECO:0000313" key="5">
    <source>
        <dbReference type="EMBL" id="OSJ21045.1"/>
    </source>
</evidence>
<evidence type="ECO:0000256" key="1">
    <source>
        <dbReference type="ARBA" id="ARBA00022692"/>
    </source>
</evidence>
<feature type="domain" description="Major facilitator superfamily (MFS) profile" evidence="4">
    <location>
        <begin position="1"/>
        <end position="64"/>
    </location>
</feature>
<gene>
    <name evidence="5" type="ORF">BST63_35540</name>
</gene>
<accession>A0ABX3WTM5</accession>
<evidence type="ECO:0000256" key="3">
    <source>
        <dbReference type="ARBA" id="ARBA00023136"/>
    </source>
</evidence>
<keyword evidence="6" id="KW-1185">Reference proteome</keyword>
<evidence type="ECO:0000259" key="4">
    <source>
        <dbReference type="PROSITE" id="PS50850"/>
    </source>
</evidence>
<protein>
    <recommendedName>
        <fullName evidence="4">Major facilitator superfamily (MFS) profile domain-containing protein</fullName>
    </recommendedName>
</protein>
<keyword evidence="2" id="KW-1133">Transmembrane helix</keyword>